<organism evidence="2 3">
    <name type="scientific">Dreissena polymorpha</name>
    <name type="common">Zebra mussel</name>
    <name type="synonym">Mytilus polymorpha</name>
    <dbReference type="NCBI Taxonomy" id="45954"/>
    <lineage>
        <taxon>Eukaryota</taxon>
        <taxon>Metazoa</taxon>
        <taxon>Spiralia</taxon>
        <taxon>Lophotrochozoa</taxon>
        <taxon>Mollusca</taxon>
        <taxon>Bivalvia</taxon>
        <taxon>Autobranchia</taxon>
        <taxon>Heteroconchia</taxon>
        <taxon>Euheterodonta</taxon>
        <taxon>Imparidentia</taxon>
        <taxon>Neoheterodontei</taxon>
        <taxon>Myida</taxon>
        <taxon>Dreissenoidea</taxon>
        <taxon>Dreissenidae</taxon>
        <taxon>Dreissena</taxon>
    </lineage>
</organism>
<protein>
    <submittedName>
        <fullName evidence="2">Uncharacterized protein</fullName>
    </submittedName>
</protein>
<evidence type="ECO:0000256" key="1">
    <source>
        <dbReference type="SAM" id="MobiDB-lite"/>
    </source>
</evidence>
<gene>
    <name evidence="2" type="ORF">DPMN_086872</name>
</gene>
<accession>A0A9D4KR76</accession>
<dbReference type="AlphaFoldDB" id="A0A9D4KR76"/>
<keyword evidence="3" id="KW-1185">Reference proteome</keyword>
<feature type="region of interest" description="Disordered" evidence="1">
    <location>
        <begin position="39"/>
        <end position="64"/>
    </location>
</feature>
<sequence length="64" mass="6880">MVCTMVMAVQLTGSTGETESIKKIGLVHEVVKVTEWTQETELAQRPGPDCSGGSGPADWFELGR</sequence>
<proteinExistence type="predicted"/>
<evidence type="ECO:0000313" key="3">
    <source>
        <dbReference type="Proteomes" id="UP000828390"/>
    </source>
</evidence>
<reference evidence="2" key="1">
    <citation type="journal article" date="2019" name="bioRxiv">
        <title>The Genome of the Zebra Mussel, Dreissena polymorpha: A Resource for Invasive Species Research.</title>
        <authorList>
            <person name="McCartney M.A."/>
            <person name="Auch B."/>
            <person name="Kono T."/>
            <person name="Mallez S."/>
            <person name="Zhang Y."/>
            <person name="Obille A."/>
            <person name="Becker A."/>
            <person name="Abrahante J.E."/>
            <person name="Garbe J."/>
            <person name="Badalamenti J.P."/>
            <person name="Herman A."/>
            <person name="Mangelson H."/>
            <person name="Liachko I."/>
            <person name="Sullivan S."/>
            <person name="Sone E.D."/>
            <person name="Koren S."/>
            <person name="Silverstein K.A.T."/>
            <person name="Beckman K.B."/>
            <person name="Gohl D.M."/>
        </authorList>
    </citation>
    <scope>NUCLEOTIDE SEQUENCE</scope>
    <source>
        <strain evidence="2">Duluth1</strain>
        <tissue evidence="2">Whole animal</tissue>
    </source>
</reference>
<name>A0A9D4KR76_DREPO</name>
<evidence type="ECO:0000313" key="2">
    <source>
        <dbReference type="EMBL" id="KAH3844613.1"/>
    </source>
</evidence>
<dbReference type="Proteomes" id="UP000828390">
    <property type="component" value="Unassembled WGS sequence"/>
</dbReference>
<comment type="caution">
    <text evidence="2">The sequence shown here is derived from an EMBL/GenBank/DDBJ whole genome shotgun (WGS) entry which is preliminary data.</text>
</comment>
<dbReference type="EMBL" id="JAIWYP010000003">
    <property type="protein sequence ID" value="KAH3844613.1"/>
    <property type="molecule type" value="Genomic_DNA"/>
</dbReference>
<reference evidence="2" key="2">
    <citation type="submission" date="2020-11" db="EMBL/GenBank/DDBJ databases">
        <authorList>
            <person name="McCartney M.A."/>
            <person name="Auch B."/>
            <person name="Kono T."/>
            <person name="Mallez S."/>
            <person name="Becker A."/>
            <person name="Gohl D.M."/>
            <person name="Silverstein K.A.T."/>
            <person name="Koren S."/>
            <person name="Bechman K.B."/>
            <person name="Herman A."/>
            <person name="Abrahante J.E."/>
            <person name="Garbe J."/>
        </authorList>
    </citation>
    <scope>NUCLEOTIDE SEQUENCE</scope>
    <source>
        <strain evidence="2">Duluth1</strain>
        <tissue evidence="2">Whole animal</tissue>
    </source>
</reference>